<gene>
    <name evidence="1" type="ORF">Cboi01_000079400</name>
</gene>
<accession>A0ACB5TGF7</accession>
<protein>
    <submittedName>
        <fullName evidence="1">Unnamed protein product</fullName>
    </submittedName>
</protein>
<keyword evidence="2" id="KW-1185">Reference proteome</keyword>
<proteinExistence type="predicted"/>
<sequence>MDILLDFRPVDDSSINTAIRQLSSFKTEKLLIDKASLKILKECINNKSSKCSLRFSQLNTFNSFLADIILIQSPSLSHSDVVLKRDLQKKEYNSFGNYTLFVSKNDVLKEKWKLPEDSKHLLKEAIKPDRNINDQHLLLISEIKNRHNLFTVYNDFLLPVTTRNFLIEGNTRILPAPDKIEDILSEEISYSEDTNSQKQSSYEENYTNCKIEHKDVLYTFVPLISLSNSTISEPLRNFKKRKLKPTPQVDRKYISRLILDNQQESIYHNKFMVNIPSHLKKENVIKSREGLIFSMADRIFEKRNYSKVKLSLLSWRPFQNLSKDDALEDKYHLDTKQANYPKNENETRECFHKNIFILFKELEKDILLECVSENTSNEQQRQLTGHSHAAESFQKLEQLPKSSELFQVIKTTETFKRGNSILPTEISSLSAIESENKDQTTITEEGHIIHQESKMDTGGIDLDTIIMAKERELADSIFEMDNVVISTVKAEERLESTTIENSDLSKEWLGSFNNTSFTCTDLCFRRIAVNTKFAEKYQLCNSTFLELSGNAGASLSVHEFEYNDSNLEFDLFISSTLFRSQVSFL</sequence>
<name>A0ACB5TGF7_CANBO</name>
<reference evidence="1" key="1">
    <citation type="submission" date="2023-04" db="EMBL/GenBank/DDBJ databases">
        <title>Candida boidinii NBRC 1967.</title>
        <authorList>
            <person name="Ichikawa N."/>
            <person name="Sato H."/>
            <person name="Tonouchi N."/>
        </authorList>
    </citation>
    <scope>NUCLEOTIDE SEQUENCE</scope>
    <source>
        <strain evidence="1">NBRC 1967</strain>
    </source>
</reference>
<evidence type="ECO:0000313" key="1">
    <source>
        <dbReference type="EMBL" id="GME88242.1"/>
    </source>
</evidence>
<comment type="caution">
    <text evidence="1">The sequence shown here is derived from an EMBL/GenBank/DDBJ whole genome shotgun (WGS) entry which is preliminary data.</text>
</comment>
<dbReference type="Proteomes" id="UP001165101">
    <property type="component" value="Unassembled WGS sequence"/>
</dbReference>
<organism evidence="1 2">
    <name type="scientific">Candida boidinii</name>
    <name type="common">Yeast</name>
    <dbReference type="NCBI Taxonomy" id="5477"/>
    <lineage>
        <taxon>Eukaryota</taxon>
        <taxon>Fungi</taxon>
        <taxon>Dikarya</taxon>
        <taxon>Ascomycota</taxon>
        <taxon>Saccharomycotina</taxon>
        <taxon>Pichiomycetes</taxon>
        <taxon>Pichiales</taxon>
        <taxon>Pichiaceae</taxon>
        <taxon>Ogataea</taxon>
        <taxon>Ogataea/Candida clade</taxon>
    </lineage>
</organism>
<evidence type="ECO:0000313" key="2">
    <source>
        <dbReference type="Proteomes" id="UP001165101"/>
    </source>
</evidence>
<dbReference type="EMBL" id="BSXV01000246">
    <property type="protein sequence ID" value="GME88242.1"/>
    <property type="molecule type" value="Genomic_DNA"/>
</dbReference>